<dbReference type="RefSeq" id="WP_266283490.1">
    <property type="nucleotide sequence ID" value="NZ_JAPKNF010000003.1"/>
</dbReference>
<keyword evidence="2" id="KW-1185">Reference proteome</keyword>
<evidence type="ECO:0000313" key="1">
    <source>
        <dbReference type="EMBL" id="MDQ0518066.1"/>
    </source>
</evidence>
<comment type="caution">
    <text evidence="1">The sequence shown here is derived from an EMBL/GenBank/DDBJ whole genome shotgun (WGS) entry which is preliminary data.</text>
</comment>
<gene>
    <name evidence="1" type="ORF">QO015_003679</name>
</gene>
<name>A0ABU0MAR2_9HYPH</name>
<protein>
    <submittedName>
        <fullName evidence="1">Uncharacterized protein</fullName>
    </submittedName>
</protein>
<dbReference type="Proteomes" id="UP001223743">
    <property type="component" value="Unassembled WGS sequence"/>
</dbReference>
<sequence>MSALACTHASAAEGGLTWQAANGRPCEQVCGGAGLEPVQSGVHAPGGRSTGEAFYICATDMNGYRPGYNLQPKWSKACWVGYGGKEIAAKNYLCACSGSALASAPAVAAAAPVAAAGKPGQERPYGKPVGSWKITVTEEKPGVVNCRAVRKSGNRLDIMAMRNDGTDPYLSVDAEGRKGKWPGTLINVPGQPPGVQEWEVTGEANAKRMWFPMGAVTISELAAAGAYQFSLPDSEDTGVVLLGKDAPAAWSRVNDCVFANGR</sequence>
<organism evidence="1 2">
    <name type="scientific">Kaistia geumhonensis</name>
    <dbReference type="NCBI Taxonomy" id="410839"/>
    <lineage>
        <taxon>Bacteria</taxon>
        <taxon>Pseudomonadati</taxon>
        <taxon>Pseudomonadota</taxon>
        <taxon>Alphaproteobacteria</taxon>
        <taxon>Hyphomicrobiales</taxon>
        <taxon>Kaistiaceae</taxon>
        <taxon>Kaistia</taxon>
    </lineage>
</organism>
<evidence type="ECO:0000313" key="2">
    <source>
        <dbReference type="Proteomes" id="UP001223743"/>
    </source>
</evidence>
<reference evidence="1 2" key="1">
    <citation type="submission" date="2023-07" db="EMBL/GenBank/DDBJ databases">
        <title>Genomic Encyclopedia of Type Strains, Phase IV (KMG-IV): sequencing the most valuable type-strain genomes for metagenomic binning, comparative biology and taxonomic classification.</title>
        <authorList>
            <person name="Goeker M."/>
        </authorList>
    </citation>
    <scope>NUCLEOTIDE SEQUENCE [LARGE SCALE GENOMIC DNA]</scope>
    <source>
        <strain evidence="1 2">B1-1</strain>
    </source>
</reference>
<dbReference type="EMBL" id="JAUSWJ010000001">
    <property type="protein sequence ID" value="MDQ0518066.1"/>
    <property type="molecule type" value="Genomic_DNA"/>
</dbReference>
<proteinExistence type="predicted"/>
<accession>A0ABU0MAR2</accession>